<sequence length="84" mass="9986">MAKGTNLDVNRRIVIKWYNKVRTPIETTYKDNQIIPHFHTIKKLVIQIIHLYPNNANIHTILTPQEDNEQRRLPLAINYLVITR</sequence>
<reference evidence="1 2" key="1">
    <citation type="submission" date="2020-08" db="EMBL/GenBank/DDBJ databases">
        <title>Genomic Encyclopedia of Type Strains, Phase IV (KMG-IV): sequencing the most valuable type-strain genomes for metagenomic binning, comparative biology and taxonomic classification.</title>
        <authorList>
            <person name="Goeker M."/>
        </authorList>
    </citation>
    <scope>NUCLEOTIDE SEQUENCE [LARGE SCALE GENOMIC DNA]</scope>
    <source>
        <strain evidence="1 2">DSM 12421</strain>
    </source>
</reference>
<dbReference type="EMBL" id="JACHFY010000039">
    <property type="protein sequence ID" value="MBB5255053.1"/>
    <property type="molecule type" value="Genomic_DNA"/>
</dbReference>
<comment type="caution">
    <text evidence="1">The sequence shown here is derived from an EMBL/GenBank/DDBJ whole genome shotgun (WGS) entry which is preliminary data.</text>
</comment>
<evidence type="ECO:0000313" key="2">
    <source>
        <dbReference type="Proteomes" id="UP000582213"/>
    </source>
</evidence>
<organism evidence="1 2">
    <name type="scientific">Sulfurisphaera ohwakuensis</name>
    <dbReference type="NCBI Taxonomy" id="69656"/>
    <lineage>
        <taxon>Archaea</taxon>
        <taxon>Thermoproteota</taxon>
        <taxon>Thermoprotei</taxon>
        <taxon>Sulfolobales</taxon>
        <taxon>Sulfolobaceae</taxon>
        <taxon>Sulfurisphaera</taxon>
    </lineage>
</organism>
<proteinExistence type="predicted"/>
<name>A0A7J9RVP3_SULOH</name>
<evidence type="ECO:0000313" key="1">
    <source>
        <dbReference type="EMBL" id="MBB5255053.1"/>
    </source>
</evidence>
<dbReference type="GeneID" id="68930150"/>
<gene>
    <name evidence="1" type="ORF">HNQ62_002828</name>
</gene>
<dbReference type="Proteomes" id="UP000582213">
    <property type="component" value="Unassembled WGS sequence"/>
</dbReference>
<dbReference type="AlphaFoldDB" id="A0A7J9RVP3"/>
<dbReference type="RefSeq" id="WP_231113748.1">
    <property type="nucleotide sequence ID" value="NZ_CP045484.1"/>
</dbReference>
<protein>
    <submittedName>
        <fullName evidence="1">Uncharacterized protein</fullName>
    </submittedName>
</protein>
<accession>A0A7J9RVP3</accession>